<name>A0A239C851_9BACT</name>
<proteinExistence type="predicted"/>
<organism evidence="1 2">
    <name type="scientific">Humidesulfovibrio mexicanus</name>
    <dbReference type="NCBI Taxonomy" id="147047"/>
    <lineage>
        <taxon>Bacteria</taxon>
        <taxon>Pseudomonadati</taxon>
        <taxon>Thermodesulfobacteriota</taxon>
        <taxon>Desulfovibrionia</taxon>
        <taxon>Desulfovibrionales</taxon>
        <taxon>Desulfovibrionaceae</taxon>
        <taxon>Humidesulfovibrio</taxon>
    </lineage>
</organism>
<keyword evidence="2" id="KW-1185">Reference proteome</keyword>
<dbReference type="EMBL" id="FZOC01000007">
    <property type="protein sequence ID" value="SNS15801.1"/>
    <property type="molecule type" value="Genomic_DNA"/>
</dbReference>
<evidence type="ECO:0000313" key="2">
    <source>
        <dbReference type="Proteomes" id="UP000198324"/>
    </source>
</evidence>
<dbReference type="AlphaFoldDB" id="A0A239C851"/>
<gene>
    <name evidence="1" type="ORF">SAMN04488503_2981</name>
</gene>
<accession>A0A239C851</accession>
<reference evidence="1 2" key="1">
    <citation type="submission" date="2017-06" db="EMBL/GenBank/DDBJ databases">
        <authorList>
            <person name="Kim H.J."/>
            <person name="Triplett B.A."/>
        </authorList>
    </citation>
    <scope>NUCLEOTIDE SEQUENCE [LARGE SCALE GENOMIC DNA]</scope>
    <source>
        <strain evidence="1 2">DSM 13116</strain>
    </source>
</reference>
<sequence>MPALASGLTLPNISSLPLMRPWHEVECRQGLSSFPGDPDRALLDLWPLFKKQVELGDWRIPEAKRDWTGQESSIEVLTFCWRYYRQVLSCAPDCPAVTIGQDERGFFVFAEVCLQDAIPEDLKLYWADLRHLPRLRGFSRGLWDYASDGLGLLTSLGVDSFDRWTDWFEECCAGYGDGGADEDEGPVQVGVRDSEAEELRDVALQVLGGVRGRAARKDLARRFEGRVRRAAVGPEWVAWGRLILTAMRDLGPLWKLVDQESIESGDFDGELFISLFSLHWCSPRFLDLSTEAFNDQLNNVGFMLPSIGGKLRRTRPNGLEELRAKALTRSVGLRALALALEGFNTLAEQACGVIDDDPR</sequence>
<protein>
    <recommendedName>
        <fullName evidence="3">PRTRC system protein F</fullName>
    </recommendedName>
</protein>
<evidence type="ECO:0008006" key="3">
    <source>
        <dbReference type="Google" id="ProtNLM"/>
    </source>
</evidence>
<dbReference type="Proteomes" id="UP000198324">
    <property type="component" value="Unassembled WGS sequence"/>
</dbReference>
<evidence type="ECO:0000313" key="1">
    <source>
        <dbReference type="EMBL" id="SNS15801.1"/>
    </source>
</evidence>